<name>A0A6M0IDX5_9BACT</name>
<protein>
    <submittedName>
        <fullName evidence="1">Uncharacterized protein</fullName>
    </submittedName>
</protein>
<gene>
    <name evidence="1" type="ORF">GK091_05755</name>
</gene>
<organism evidence="1 2">
    <name type="scientific">Spirosoma agri</name>
    <dbReference type="NCBI Taxonomy" id="1987381"/>
    <lineage>
        <taxon>Bacteria</taxon>
        <taxon>Pseudomonadati</taxon>
        <taxon>Bacteroidota</taxon>
        <taxon>Cytophagia</taxon>
        <taxon>Cytophagales</taxon>
        <taxon>Cytophagaceae</taxon>
        <taxon>Spirosoma</taxon>
    </lineage>
</organism>
<dbReference type="EMBL" id="JAAGNZ010000001">
    <property type="protein sequence ID" value="NEU66378.1"/>
    <property type="molecule type" value="Genomic_DNA"/>
</dbReference>
<keyword evidence="2" id="KW-1185">Reference proteome</keyword>
<sequence>MNPQDIIRTKYEELKSAATGTQDLDTINDIVVDILSTLHKQWSSMAGTQKDTYEEAYCLVDNTFSAHQRTKQDTSNSYYLNEIGVQIGRDLYPVLASPARRKPGKKKYIVD</sequence>
<comment type="caution">
    <text evidence="1">The sequence shown here is derived from an EMBL/GenBank/DDBJ whole genome shotgun (WGS) entry which is preliminary data.</text>
</comment>
<reference evidence="1 2" key="1">
    <citation type="submission" date="2020-02" db="EMBL/GenBank/DDBJ databases">
        <title>Draft genome sequence of two Spirosoma agri KCTC 52727 and Spirosoma terrae KCTC 52035.</title>
        <authorList>
            <person name="Rojas J."/>
            <person name="Ambika Manirajan B."/>
            <person name="Ratering S."/>
            <person name="Suarez C."/>
            <person name="Schnell S."/>
        </authorList>
    </citation>
    <scope>NUCLEOTIDE SEQUENCE [LARGE SCALE GENOMIC DNA]</scope>
    <source>
        <strain evidence="1 2">KCTC 52727</strain>
    </source>
</reference>
<proteinExistence type="predicted"/>
<dbReference type="RefSeq" id="WP_164035645.1">
    <property type="nucleotide sequence ID" value="NZ_JAAGNZ010000001.1"/>
</dbReference>
<dbReference type="AlphaFoldDB" id="A0A6M0IDX5"/>
<evidence type="ECO:0000313" key="2">
    <source>
        <dbReference type="Proteomes" id="UP000477386"/>
    </source>
</evidence>
<accession>A0A6M0IDX5</accession>
<dbReference type="Proteomes" id="UP000477386">
    <property type="component" value="Unassembled WGS sequence"/>
</dbReference>
<evidence type="ECO:0000313" key="1">
    <source>
        <dbReference type="EMBL" id="NEU66378.1"/>
    </source>
</evidence>